<dbReference type="RefSeq" id="WP_169665467.1">
    <property type="nucleotide sequence ID" value="NZ_CP076133.1"/>
</dbReference>
<gene>
    <name evidence="2" type="ORF">KMW28_27135</name>
</gene>
<dbReference type="AlphaFoldDB" id="A0AAX1NAI8"/>
<reference evidence="2 3" key="1">
    <citation type="submission" date="2021-05" db="EMBL/GenBank/DDBJ databases">
        <title>Comparative genomic studies on the polysaccharide-degrading batcterial strains of the Flammeovirga genus.</title>
        <authorList>
            <person name="Zewei F."/>
            <person name="Zheng Z."/>
            <person name="Yu L."/>
            <person name="Ruyue G."/>
            <person name="Yanhong M."/>
            <person name="Yuanyuan C."/>
            <person name="Jingyan G."/>
            <person name="Wenjun H."/>
        </authorList>
    </citation>
    <scope>NUCLEOTIDE SEQUENCE [LARGE SCALE GENOMIC DNA]</scope>
    <source>
        <strain evidence="2 3">NBRC:100898</strain>
    </source>
</reference>
<protein>
    <submittedName>
        <fullName evidence="2">Uncharacterized protein</fullName>
    </submittedName>
</protein>
<keyword evidence="3" id="KW-1185">Reference proteome</keyword>
<keyword evidence="1" id="KW-0175">Coiled coil</keyword>
<name>A0AAX1NAI8_9BACT</name>
<dbReference type="KEGG" id="fya:KMW28_27135"/>
<evidence type="ECO:0000256" key="1">
    <source>
        <dbReference type="SAM" id="Coils"/>
    </source>
</evidence>
<organism evidence="2 3">
    <name type="scientific">Flammeovirga yaeyamensis</name>
    <dbReference type="NCBI Taxonomy" id="367791"/>
    <lineage>
        <taxon>Bacteria</taxon>
        <taxon>Pseudomonadati</taxon>
        <taxon>Bacteroidota</taxon>
        <taxon>Cytophagia</taxon>
        <taxon>Cytophagales</taxon>
        <taxon>Flammeovirgaceae</taxon>
        <taxon>Flammeovirga</taxon>
    </lineage>
</organism>
<evidence type="ECO:0000313" key="3">
    <source>
        <dbReference type="Proteomes" id="UP000678679"/>
    </source>
</evidence>
<proteinExistence type="predicted"/>
<dbReference type="Proteomes" id="UP000678679">
    <property type="component" value="Chromosome 2"/>
</dbReference>
<accession>A0AAX1NAI8</accession>
<sequence length="145" mass="16934">MEKQVTDYEAFNVNLQELISKVERLESKFDKLSLTQPKPTYTIQQIATATGTDVEDLVPFIEEIQPLSNALVDNSFTQYEFNRTMNVLVGGALDKFREHKRKLLGLDAELQHCKYDREREATYREIDERKKALDDLIEEVSIEYK</sequence>
<evidence type="ECO:0000313" key="2">
    <source>
        <dbReference type="EMBL" id="QWG04575.1"/>
    </source>
</evidence>
<dbReference type="EMBL" id="CP076133">
    <property type="protein sequence ID" value="QWG04575.1"/>
    <property type="molecule type" value="Genomic_DNA"/>
</dbReference>
<feature type="coiled-coil region" evidence="1">
    <location>
        <begin position="8"/>
        <end position="35"/>
    </location>
</feature>